<feature type="transmembrane region" description="Helical" evidence="1">
    <location>
        <begin position="32"/>
        <end position="52"/>
    </location>
</feature>
<protein>
    <submittedName>
        <fullName evidence="2">Uncharacterized protein</fullName>
    </submittedName>
</protein>
<dbReference type="EMBL" id="EF086251">
    <property type="protein sequence ID" value="ABK25532.1"/>
    <property type="molecule type" value="mRNA"/>
</dbReference>
<dbReference type="AlphaFoldDB" id="A9NY21"/>
<feature type="transmembrane region" description="Helical" evidence="1">
    <location>
        <begin position="64"/>
        <end position="84"/>
    </location>
</feature>
<proteinExistence type="evidence at transcript level"/>
<keyword evidence="1" id="KW-0812">Transmembrane</keyword>
<keyword evidence="1" id="KW-0472">Membrane</keyword>
<accession>A9NY21</accession>
<organism evidence="2">
    <name type="scientific">Picea sitchensis</name>
    <name type="common">Sitka spruce</name>
    <name type="synonym">Pinus sitchensis</name>
    <dbReference type="NCBI Taxonomy" id="3332"/>
    <lineage>
        <taxon>Eukaryota</taxon>
        <taxon>Viridiplantae</taxon>
        <taxon>Streptophyta</taxon>
        <taxon>Embryophyta</taxon>
        <taxon>Tracheophyta</taxon>
        <taxon>Spermatophyta</taxon>
        <taxon>Pinopsida</taxon>
        <taxon>Pinidae</taxon>
        <taxon>Conifers I</taxon>
        <taxon>Pinales</taxon>
        <taxon>Pinaceae</taxon>
        <taxon>Picea</taxon>
    </lineage>
</organism>
<sequence length="94" mass="10350">MAFRSGEISSRSASMPWELSSGPISSLDPIDIHSFSLTFSYVYTGVLPVLLLGKFLFLSVSMSVNCNVVVSSLWYAGMLDLYYLESFAFAFGNL</sequence>
<evidence type="ECO:0000313" key="2">
    <source>
        <dbReference type="EMBL" id="ABK25532.1"/>
    </source>
</evidence>
<evidence type="ECO:0000256" key="1">
    <source>
        <dbReference type="SAM" id="Phobius"/>
    </source>
</evidence>
<name>A9NY21_PICSI</name>
<reference evidence="2" key="1">
    <citation type="journal article" date="2008" name="BMC Genomics">
        <title>A conifer genomics resource of 200,000 spruce (Picea spp.) ESTs and 6,464 high-quality, sequence-finished full-length cDNAs for Sitka spruce (Picea sitchensis).</title>
        <authorList>
            <person name="Ralph S.G."/>
            <person name="Chun H.J."/>
            <person name="Kolosova N."/>
            <person name="Cooper D."/>
            <person name="Oddy C."/>
            <person name="Ritland C.E."/>
            <person name="Kirkpatrick R."/>
            <person name="Moore R."/>
            <person name="Barber S."/>
            <person name="Holt R.A."/>
            <person name="Jones S.J."/>
            <person name="Marra M.A."/>
            <person name="Douglas C.J."/>
            <person name="Ritland K."/>
            <person name="Bohlmann J."/>
        </authorList>
    </citation>
    <scope>NUCLEOTIDE SEQUENCE</scope>
    <source>
        <tissue evidence="2">Green portion of the leader tissue</tissue>
    </source>
</reference>
<keyword evidence="1" id="KW-1133">Transmembrane helix</keyword>